<dbReference type="SUPFAM" id="SSF54197">
    <property type="entry name" value="HIT-like"/>
    <property type="match status" value="1"/>
</dbReference>
<dbReference type="eggNOG" id="COG0537">
    <property type="taxonomic scope" value="Bacteria"/>
</dbReference>
<dbReference type="InterPro" id="IPR019808">
    <property type="entry name" value="Histidine_triad_CS"/>
</dbReference>
<dbReference type="GO" id="GO:0003824">
    <property type="term" value="F:catalytic activity"/>
    <property type="evidence" value="ECO:0007669"/>
    <property type="project" value="InterPro"/>
</dbReference>
<dbReference type="AlphaFoldDB" id="D6GR78"/>
<evidence type="ECO:0000313" key="5">
    <source>
        <dbReference type="EMBL" id="EFE28169.1"/>
    </source>
</evidence>
<dbReference type="Gene3D" id="3.30.428.10">
    <property type="entry name" value="HIT-like"/>
    <property type="match status" value="1"/>
</dbReference>
<dbReference type="OrthoDB" id="9784774at2"/>
<evidence type="ECO:0000256" key="1">
    <source>
        <dbReference type="PIRSR" id="PIRSR601310-1"/>
    </source>
</evidence>
<feature type="short sequence motif" description="Histidine triad motif" evidence="2 3">
    <location>
        <begin position="95"/>
        <end position="99"/>
    </location>
</feature>
<dbReference type="CDD" id="cd01276">
    <property type="entry name" value="PKCI_related"/>
    <property type="match status" value="1"/>
</dbReference>
<dbReference type="InterPro" id="IPR036265">
    <property type="entry name" value="HIT-like_sf"/>
</dbReference>
<protein>
    <submittedName>
        <fullName evidence="5">Histidine triad domain protein</fullName>
    </submittedName>
</protein>
<dbReference type="STRING" id="546269.HMPREF0389_00082"/>
<sequence>MSCLFCSIVSGEIPSTKVYEDEWVYAFKDIDPQAPVHIVLIPKEHCANFMELKDMKILSYLGEAVQKICVQEGIDKNGFRVVTNCGEQGGQTVDHLHFHILGGRNLMWPPG</sequence>
<dbReference type="InterPro" id="IPR001310">
    <property type="entry name" value="Histidine_triad_HIT"/>
</dbReference>
<evidence type="ECO:0000313" key="6">
    <source>
        <dbReference type="Proteomes" id="UP000007468"/>
    </source>
</evidence>
<evidence type="ECO:0000256" key="3">
    <source>
        <dbReference type="PROSITE-ProRule" id="PRU00464"/>
    </source>
</evidence>
<reference evidence="6" key="1">
    <citation type="submission" date="2010-12" db="EMBL/GenBank/DDBJ databases">
        <title>The genome sequence of Filifactor alocis strain ATCC 35896.</title>
        <authorList>
            <consortium name="The Broad Institute Genome Sequencing Platform"/>
            <person name="Ward D."/>
            <person name="Earl A."/>
            <person name="Feldgarden M."/>
            <person name="Young S.K."/>
            <person name="Gargeya S."/>
            <person name="Zeng Q."/>
            <person name="Alvarado L."/>
            <person name="Berlin A."/>
            <person name="Bochicchio J."/>
            <person name="Chapman S.B."/>
            <person name="Chen Z."/>
            <person name="Freedman E."/>
            <person name="Gellesch M."/>
            <person name="Goldberg J."/>
            <person name="Griggs A."/>
            <person name="Gujja S."/>
            <person name="Heilman E."/>
            <person name="Heiman D."/>
            <person name="Howarth C."/>
            <person name="Mehta T."/>
            <person name="Neiman D."/>
            <person name="Pearson M."/>
            <person name="Roberts A."/>
            <person name="Saif S."/>
            <person name="Shea T."/>
            <person name="Shenoy N."/>
            <person name="Sisk P."/>
            <person name="Stolte C."/>
            <person name="Sykes S."/>
            <person name="White J."/>
            <person name="Yandava C."/>
            <person name="Izard J."/>
            <person name="Blanton J.M."/>
            <person name="Baranova O.V."/>
            <person name="Tanner A.C."/>
            <person name="Dewhirst F.E."/>
            <person name="Haas B."/>
            <person name="Nusbaum C."/>
            <person name="Birren B."/>
        </authorList>
    </citation>
    <scope>NUCLEOTIDE SEQUENCE [LARGE SCALE GENOMIC DNA]</scope>
    <source>
        <strain evidence="6">ATCC 35896 / D40 B5</strain>
    </source>
</reference>
<keyword evidence="6" id="KW-1185">Reference proteome</keyword>
<dbReference type="Pfam" id="PF01230">
    <property type="entry name" value="HIT"/>
    <property type="match status" value="1"/>
</dbReference>
<dbReference type="PROSITE" id="PS51084">
    <property type="entry name" value="HIT_2"/>
    <property type="match status" value="1"/>
</dbReference>
<dbReference type="KEGG" id="faa:HMPREF0389_00082"/>
<dbReference type="Proteomes" id="UP000007468">
    <property type="component" value="Chromosome"/>
</dbReference>
<dbReference type="PRINTS" id="PR00332">
    <property type="entry name" value="HISTRIAD"/>
</dbReference>
<dbReference type="EMBL" id="CP002390">
    <property type="protein sequence ID" value="EFE28169.1"/>
    <property type="molecule type" value="Genomic_DNA"/>
</dbReference>
<dbReference type="RefSeq" id="WP_014262209.1">
    <property type="nucleotide sequence ID" value="NC_016630.1"/>
</dbReference>
<feature type="active site" description="Tele-AMP-histidine intermediate" evidence="1">
    <location>
        <position position="97"/>
    </location>
</feature>
<feature type="domain" description="HIT" evidence="4">
    <location>
        <begin position="4"/>
        <end position="111"/>
    </location>
</feature>
<proteinExistence type="predicted"/>
<accession>D6GR78</accession>
<evidence type="ECO:0000259" key="4">
    <source>
        <dbReference type="PROSITE" id="PS51084"/>
    </source>
</evidence>
<dbReference type="PROSITE" id="PS00892">
    <property type="entry name" value="HIT_1"/>
    <property type="match status" value="1"/>
</dbReference>
<name>D6GR78_FILAD</name>
<gene>
    <name evidence="5" type="ordered locus">HMPREF0389_00082</name>
</gene>
<dbReference type="InterPro" id="IPR011146">
    <property type="entry name" value="HIT-like"/>
</dbReference>
<evidence type="ECO:0000256" key="2">
    <source>
        <dbReference type="PIRSR" id="PIRSR601310-3"/>
    </source>
</evidence>
<organism evidence="5 6">
    <name type="scientific">Filifactor alocis (strain ATCC 35896 / CCUG 47790 / D40 B5)</name>
    <name type="common">Fusobacterium alocis</name>
    <dbReference type="NCBI Taxonomy" id="546269"/>
    <lineage>
        <taxon>Bacteria</taxon>
        <taxon>Bacillati</taxon>
        <taxon>Bacillota</taxon>
        <taxon>Clostridia</taxon>
        <taxon>Peptostreptococcales</taxon>
        <taxon>Filifactoraceae</taxon>
        <taxon>Filifactor</taxon>
    </lineage>
</organism>
<dbReference type="PANTHER" id="PTHR23089">
    <property type="entry name" value="HISTIDINE TRIAD HIT PROTEIN"/>
    <property type="match status" value="1"/>
</dbReference>